<keyword evidence="2" id="KW-1185">Reference proteome</keyword>
<reference evidence="1" key="1">
    <citation type="journal article" date="2021" name="Sci. Adv.">
        <title>The American lobster genome reveals insights on longevity, neural, and immune adaptations.</title>
        <authorList>
            <person name="Polinski J.M."/>
            <person name="Zimin A.V."/>
            <person name="Clark K.F."/>
            <person name="Kohn A.B."/>
            <person name="Sadowski N."/>
            <person name="Timp W."/>
            <person name="Ptitsyn A."/>
            <person name="Khanna P."/>
            <person name="Romanova D.Y."/>
            <person name="Williams P."/>
            <person name="Greenwood S.J."/>
            <person name="Moroz L.L."/>
            <person name="Walt D.R."/>
            <person name="Bodnar A.G."/>
        </authorList>
    </citation>
    <scope>NUCLEOTIDE SEQUENCE</scope>
    <source>
        <strain evidence="1">GMGI-L3</strain>
    </source>
</reference>
<protein>
    <submittedName>
        <fullName evidence="1">Putative OAR domain-containing protein 2</fullName>
    </submittedName>
</protein>
<name>A0A8J5K0A8_HOMAM</name>
<evidence type="ECO:0000313" key="2">
    <source>
        <dbReference type="Proteomes" id="UP000747542"/>
    </source>
</evidence>
<accession>A0A8J5K0A8</accession>
<dbReference type="Proteomes" id="UP000747542">
    <property type="component" value="Unassembled WGS sequence"/>
</dbReference>
<gene>
    <name evidence="1" type="ORF">Hamer_G017187</name>
</gene>
<proteinExistence type="predicted"/>
<organism evidence="1 2">
    <name type="scientific">Homarus americanus</name>
    <name type="common">American lobster</name>
    <dbReference type="NCBI Taxonomy" id="6706"/>
    <lineage>
        <taxon>Eukaryota</taxon>
        <taxon>Metazoa</taxon>
        <taxon>Ecdysozoa</taxon>
        <taxon>Arthropoda</taxon>
        <taxon>Crustacea</taxon>
        <taxon>Multicrustacea</taxon>
        <taxon>Malacostraca</taxon>
        <taxon>Eumalacostraca</taxon>
        <taxon>Eucarida</taxon>
        <taxon>Decapoda</taxon>
        <taxon>Pleocyemata</taxon>
        <taxon>Astacidea</taxon>
        <taxon>Nephropoidea</taxon>
        <taxon>Nephropidae</taxon>
        <taxon>Homarus</taxon>
    </lineage>
</organism>
<sequence length="97" mass="9561">MVMCDYSGYGSVGVGVGVAAWKGSSGGVGSATPPYLSHFTPTSSPTPMCTSLPPGLGGTYGGGVGGTGQMSAGAYMGSSLASLRLRAHEYSLHQGQV</sequence>
<dbReference type="AlphaFoldDB" id="A0A8J5K0A8"/>
<evidence type="ECO:0000313" key="1">
    <source>
        <dbReference type="EMBL" id="KAG7167277.1"/>
    </source>
</evidence>
<dbReference type="EMBL" id="JAHLQT010021820">
    <property type="protein sequence ID" value="KAG7167277.1"/>
    <property type="molecule type" value="Genomic_DNA"/>
</dbReference>
<comment type="caution">
    <text evidence="1">The sequence shown here is derived from an EMBL/GenBank/DDBJ whole genome shotgun (WGS) entry which is preliminary data.</text>
</comment>